<comment type="caution">
    <text evidence="2">The sequence shown here is derived from an EMBL/GenBank/DDBJ whole genome shotgun (WGS) entry which is preliminary data.</text>
</comment>
<organism evidence="2 3">
    <name type="scientific">Polysphondylium violaceum</name>
    <dbReference type="NCBI Taxonomy" id="133409"/>
    <lineage>
        <taxon>Eukaryota</taxon>
        <taxon>Amoebozoa</taxon>
        <taxon>Evosea</taxon>
        <taxon>Eumycetozoa</taxon>
        <taxon>Dictyostelia</taxon>
        <taxon>Dictyosteliales</taxon>
        <taxon>Dictyosteliaceae</taxon>
        <taxon>Polysphondylium</taxon>
    </lineage>
</organism>
<reference evidence="2" key="1">
    <citation type="submission" date="2020-01" db="EMBL/GenBank/DDBJ databases">
        <title>Development of genomics and gene disruption for Polysphondylium violaceum indicates a role for the polyketide synthase stlB in stalk morphogenesis.</title>
        <authorList>
            <person name="Narita B."/>
            <person name="Kawabe Y."/>
            <person name="Kin K."/>
            <person name="Saito T."/>
            <person name="Gibbs R."/>
            <person name="Kuspa A."/>
            <person name="Muzny D."/>
            <person name="Queller D."/>
            <person name="Richards S."/>
            <person name="Strassman J."/>
            <person name="Sucgang R."/>
            <person name="Worley K."/>
            <person name="Schaap P."/>
        </authorList>
    </citation>
    <scope>NUCLEOTIDE SEQUENCE</scope>
    <source>
        <strain evidence="2">QSvi11</strain>
    </source>
</reference>
<dbReference type="EMBL" id="AJWJ01001104">
    <property type="protein sequence ID" value="KAF2068248.1"/>
    <property type="molecule type" value="Genomic_DNA"/>
</dbReference>
<evidence type="ECO:0000313" key="3">
    <source>
        <dbReference type="Proteomes" id="UP000695562"/>
    </source>
</evidence>
<accession>A0A8J4UTU7</accession>
<keyword evidence="1" id="KW-0677">Repeat</keyword>
<sequence length="204" mass="22770">MNYQTVSPIYRLETPNTLIVIVFLNRSIICNVLLKATIADQIPPQVKHLKIGGCGNQIYLPTTTIISFVASPYDKIIFRDHNSQQHLAQKKSLPFSSSADTTIHLIDNTSMMNVPYTLENNVKSITFGHSSNKVLVKGAIRNSVEKLVFGYKFNQKLNKSTSLMTLVLGGDFDQDLNDNIPSSLTKLMLYTKSKPSFTSSPQFP</sequence>
<evidence type="ECO:0000313" key="2">
    <source>
        <dbReference type="EMBL" id="KAF2068248.1"/>
    </source>
</evidence>
<dbReference type="AlphaFoldDB" id="A0A8J4UTU7"/>
<keyword evidence="3" id="KW-1185">Reference proteome</keyword>
<evidence type="ECO:0000256" key="1">
    <source>
        <dbReference type="ARBA" id="ARBA00022737"/>
    </source>
</evidence>
<dbReference type="OrthoDB" id="439743at2759"/>
<name>A0A8J4UTU7_9MYCE</name>
<proteinExistence type="predicted"/>
<dbReference type="Proteomes" id="UP000695562">
    <property type="component" value="Unassembled WGS sequence"/>
</dbReference>
<dbReference type="PANTHER" id="PTHR32134">
    <property type="entry name" value="FNIP REPEAT-CONTAINING PROTEIN"/>
    <property type="match status" value="1"/>
</dbReference>
<dbReference type="InterPro" id="IPR051251">
    <property type="entry name" value="STK_FNIP-Repeat"/>
</dbReference>
<dbReference type="InterPro" id="IPR008615">
    <property type="entry name" value="FNIP"/>
</dbReference>
<dbReference type="PANTHER" id="PTHR32134:SF92">
    <property type="entry name" value="FNIP REPEAT-CONTAINING PROTEIN"/>
    <property type="match status" value="1"/>
</dbReference>
<dbReference type="Pfam" id="PF05725">
    <property type="entry name" value="FNIP"/>
    <property type="match status" value="1"/>
</dbReference>
<protein>
    <submittedName>
        <fullName evidence="2">Uncharacterized protein</fullName>
    </submittedName>
</protein>
<gene>
    <name evidence="2" type="ORF">CYY_010425</name>
</gene>
<feature type="non-terminal residue" evidence="2">
    <location>
        <position position="204"/>
    </location>
</feature>